<evidence type="ECO:0000313" key="2">
    <source>
        <dbReference type="EMBL" id="KAF0325626.1"/>
    </source>
</evidence>
<dbReference type="EMBL" id="WOWK01000035">
    <property type="protein sequence ID" value="KAF0325626.1"/>
    <property type="molecule type" value="Genomic_DNA"/>
</dbReference>
<evidence type="ECO:0000256" key="1">
    <source>
        <dbReference type="SAM" id="SignalP"/>
    </source>
</evidence>
<sequence>MTRHFLSFGCNGWIWLWYRLCDTSLMCLFVDWAGLDTHHLAAVMQVHGESTWPVRGAPRHRPEKLGVTIGLVVGGVVSSLNMSSHIGTRTDLFTQRLLSTTHLAVSLPTYLTPAEMQAISNLVQFVEPLPRRRGLPYAPPFTRVTTTSCGTWSSSGPSYFSP</sequence>
<protein>
    <submittedName>
        <fullName evidence="2">Uncharacterized protein</fullName>
    </submittedName>
</protein>
<dbReference type="Proteomes" id="UP000434172">
    <property type="component" value="Unassembled WGS sequence"/>
</dbReference>
<reference evidence="2 3" key="1">
    <citation type="submission" date="2019-12" db="EMBL/GenBank/DDBJ databases">
        <title>A genome sequence resource for the geographically widespread anthracnose pathogen Colletotrichum asianum.</title>
        <authorList>
            <person name="Meng Y."/>
        </authorList>
    </citation>
    <scope>NUCLEOTIDE SEQUENCE [LARGE SCALE GENOMIC DNA]</scope>
    <source>
        <strain evidence="2 3">ICMP 18580</strain>
    </source>
</reference>
<name>A0A8H3WH34_9PEZI</name>
<comment type="caution">
    <text evidence="2">The sequence shown here is derived from an EMBL/GenBank/DDBJ whole genome shotgun (WGS) entry which is preliminary data.</text>
</comment>
<evidence type="ECO:0000313" key="3">
    <source>
        <dbReference type="Proteomes" id="UP000434172"/>
    </source>
</evidence>
<organism evidence="2 3">
    <name type="scientific">Colletotrichum asianum</name>
    <dbReference type="NCBI Taxonomy" id="702518"/>
    <lineage>
        <taxon>Eukaryota</taxon>
        <taxon>Fungi</taxon>
        <taxon>Dikarya</taxon>
        <taxon>Ascomycota</taxon>
        <taxon>Pezizomycotina</taxon>
        <taxon>Sordariomycetes</taxon>
        <taxon>Hypocreomycetidae</taxon>
        <taxon>Glomerellales</taxon>
        <taxon>Glomerellaceae</taxon>
        <taxon>Colletotrichum</taxon>
        <taxon>Colletotrichum gloeosporioides species complex</taxon>
    </lineage>
</organism>
<feature type="signal peptide" evidence="1">
    <location>
        <begin position="1"/>
        <end position="23"/>
    </location>
</feature>
<proteinExistence type="predicted"/>
<gene>
    <name evidence="2" type="ORF">GQ607_007068</name>
</gene>
<dbReference type="AlphaFoldDB" id="A0A8H3WH34"/>
<accession>A0A8H3WH34</accession>
<keyword evidence="3" id="KW-1185">Reference proteome</keyword>
<keyword evidence="1" id="KW-0732">Signal</keyword>
<feature type="chain" id="PRO_5034107350" evidence="1">
    <location>
        <begin position="24"/>
        <end position="162"/>
    </location>
</feature>